<dbReference type="EMBL" id="VCKW01000035">
    <property type="protein sequence ID" value="TMR03833.1"/>
    <property type="molecule type" value="Genomic_DNA"/>
</dbReference>
<evidence type="ECO:0000313" key="1">
    <source>
        <dbReference type="EMBL" id="TMR03833.1"/>
    </source>
</evidence>
<dbReference type="RefSeq" id="WP_138644703.1">
    <property type="nucleotide sequence ID" value="NZ_VCKW01000035.1"/>
</dbReference>
<name>A0A5C4JGA7_9ACTN</name>
<dbReference type="Proteomes" id="UP000309174">
    <property type="component" value="Unassembled WGS sequence"/>
</dbReference>
<reference evidence="1 2" key="1">
    <citation type="submission" date="2019-05" db="EMBL/GenBank/DDBJ databases">
        <title>Draft genome sequence of Actinomadura sp. 14C53.</title>
        <authorList>
            <person name="Saricaoglu S."/>
            <person name="Isik K."/>
        </authorList>
    </citation>
    <scope>NUCLEOTIDE SEQUENCE [LARGE SCALE GENOMIC DNA]</scope>
    <source>
        <strain evidence="1 2">14C53</strain>
    </source>
</reference>
<evidence type="ECO:0000313" key="2">
    <source>
        <dbReference type="Proteomes" id="UP000309174"/>
    </source>
</evidence>
<sequence>MKSFSYSELDKLTGEVLPERAVLSTLLVGGHGDNENENFNLNHGGGHGGHDGGTTAVVPNCQAINNNPQGGLIGALGLSSNNPTSSFTCASSSVVASSH</sequence>
<dbReference type="OrthoDB" id="3483150at2"/>
<organism evidence="1 2">
    <name type="scientific">Actinomadura soli</name>
    <dbReference type="NCBI Taxonomy" id="2508997"/>
    <lineage>
        <taxon>Bacteria</taxon>
        <taxon>Bacillati</taxon>
        <taxon>Actinomycetota</taxon>
        <taxon>Actinomycetes</taxon>
        <taxon>Streptosporangiales</taxon>
        <taxon>Thermomonosporaceae</taxon>
        <taxon>Actinomadura</taxon>
    </lineage>
</organism>
<dbReference type="AlphaFoldDB" id="A0A5C4JGA7"/>
<protein>
    <submittedName>
        <fullName evidence="1">Uncharacterized protein</fullName>
    </submittedName>
</protein>
<comment type="caution">
    <text evidence="1">The sequence shown here is derived from an EMBL/GenBank/DDBJ whole genome shotgun (WGS) entry which is preliminary data.</text>
</comment>
<accession>A0A5C4JGA7</accession>
<keyword evidence="2" id="KW-1185">Reference proteome</keyword>
<proteinExistence type="predicted"/>
<gene>
    <name evidence="1" type="ORF">ETD83_09530</name>
</gene>